<organism evidence="3 4">
    <name type="scientific">Vibrio qingdaonensis</name>
    <dbReference type="NCBI Taxonomy" id="2829491"/>
    <lineage>
        <taxon>Bacteria</taxon>
        <taxon>Pseudomonadati</taxon>
        <taxon>Pseudomonadota</taxon>
        <taxon>Gammaproteobacteria</taxon>
        <taxon>Vibrionales</taxon>
        <taxon>Vibrionaceae</taxon>
        <taxon>Vibrio</taxon>
    </lineage>
</organism>
<gene>
    <name evidence="3" type="ORF">MD535_15745</name>
</gene>
<dbReference type="RefSeq" id="WP_265675981.1">
    <property type="nucleotide sequence ID" value="NZ_JAKRRY010000022.1"/>
</dbReference>
<dbReference type="AlphaFoldDB" id="A0A9X3HXN6"/>
<evidence type="ECO:0000256" key="2">
    <source>
        <dbReference type="SAM" id="MobiDB-lite"/>
    </source>
</evidence>
<name>A0A9X3HXN6_9VIBR</name>
<dbReference type="EMBL" id="JAKRRY010000022">
    <property type="protein sequence ID" value="MCW8347453.1"/>
    <property type="molecule type" value="Genomic_DNA"/>
</dbReference>
<dbReference type="PANTHER" id="PTHR35024">
    <property type="entry name" value="HYPOTHETICAL CYTOSOLIC PROTEIN"/>
    <property type="match status" value="1"/>
</dbReference>
<comment type="similarity">
    <text evidence="1">Belongs to the bactofilin family.</text>
</comment>
<keyword evidence="4" id="KW-1185">Reference proteome</keyword>
<proteinExistence type="inferred from homology"/>
<dbReference type="Proteomes" id="UP001155587">
    <property type="component" value="Unassembled WGS sequence"/>
</dbReference>
<dbReference type="PANTHER" id="PTHR35024:SF4">
    <property type="entry name" value="POLYMER-FORMING CYTOSKELETAL PROTEIN"/>
    <property type="match status" value="1"/>
</dbReference>
<sequence>MGIFSKNSGTTSRATTTTLIAKGCTISGKLKLENDIQVDGYVDGQVNVEGAIVIAESGRVKGEVFAKHVVINGMFEGDCHADHIQILSNGSVKGKIWSNNLSIDPGGSFFGETAGLAENEVVELGVKKVIDRTKTSNGTNIKTSNDNNIKASNGNNTKTSNSNNMKTA</sequence>
<evidence type="ECO:0000256" key="1">
    <source>
        <dbReference type="ARBA" id="ARBA00044755"/>
    </source>
</evidence>
<dbReference type="InterPro" id="IPR007607">
    <property type="entry name" value="BacA/B"/>
</dbReference>
<reference evidence="3" key="1">
    <citation type="submission" date="2022-02" db="EMBL/GenBank/DDBJ databases">
        <title>Vibrio sp. nov, a new bacterium isolated from seawater.</title>
        <authorList>
            <person name="Yuan Y."/>
        </authorList>
    </citation>
    <scope>NUCLEOTIDE SEQUENCE</scope>
    <source>
        <strain evidence="3">ZSDZ65</strain>
    </source>
</reference>
<dbReference type="Pfam" id="PF04519">
    <property type="entry name" value="Bactofilin"/>
    <property type="match status" value="1"/>
</dbReference>
<feature type="compositionally biased region" description="Low complexity" evidence="2">
    <location>
        <begin position="150"/>
        <end position="168"/>
    </location>
</feature>
<evidence type="ECO:0000313" key="4">
    <source>
        <dbReference type="Proteomes" id="UP001155587"/>
    </source>
</evidence>
<protein>
    <submittedName>
        <fullName evidence="3">Polymer-forming cytoskeletal protein</fullName>
    </submittedName>
</protein>
<comment type="caution">
    <text evidence="3">The sequence shown here is derived from an EMBL/GenBank/DDBJ whole genome shotgun (WGS) entry which is preliminary data.</text>
</comment>
<evidence type="ECO:0000313" key="3">
    <source>
        <dbReference type="EMBL" id="MCW8347453.1"/>
    </source>
</evidence>
<feature type="compositionally biased region" description="Polar residues" evidence="2">
    <location>
        <begin position="136"/>
        <end position="149"/>
    </location>
</feature>
<feature type="region of interest" description="Disordered" evidence="2">
    <location>
        <begin position="136"/>
        <end position="168"/>
    </location>
</feature>
<accession>A0A9X3HXN6</accession>